<dbReference type="InterPro" id="IPR054597">
    <property type="entry name" value="FeeM_cat"/>
</dbReference>
<accession>A0A366DTJ3</accession>
<dbReference type="Pfam" id="PF21926">
    <property type="entry name" value="FeeM"/>
    <property type="match status" value="1"/>
</dbReference>
<comment type="caution">
    <text evidence="2">The sequence shown here is derived from an EMBL/GenBank/DDBJ whole genome shotgun (WGS) entry which is preliminary data.</text>
</comment>
<dbReference type="OrthoDB" id="9812697at2"/>
<evidence type="ECO:0000313" key="2">
    <source>
        <dbReference type="EMBL" id="RBO93403.1"/>
    </source>
</evidence>
<protein>
    <recommendedName>
        <fullName evidence="1">N-acyl amino acid synthase FeeM catalytic core domain-containing protein</fullName>
    </recommendedName>
</protein>
<proteinExistence type="predicted"/>
<gene>
    <name evidence="2" type="ORF">DFR47_105120</name>
</gene>
<sequence>MAVSQPVAKAPSISNFARHMLEFLDRVEYRRVIHAEDLEEIGRLRYRSYMTRNVMDDNFLGTIIDEVDRDHQAYVYGVYVDNILVSTLRVHHITADHRIGTSAKLFPDILGPMLDNNMSFVDPTRFAADPAYLAEFPAIPYLTLRIAAMASEYFNASFCLAAVKPEHMAFYKRIFGSQMLADPRDHEGYGIQVGLGAAAVSSIRDAVAVRFPFFKSQPHERRNMFADMRAGNVPLTILPTAKYTGLGV</sequence>
<dbReference type="AlphaFoldDB" id="A0A366DTJ3"/>
<organism evidence="2 3">
    <name type="scientific">Pseudochrobactrum asaccharolyticum</name>
    <dbReference type="NCBI Taxonomy" id="354351"/>
    <lineage>
        <taxon>Bacteria</taxon>
        <taxon>Pseudomonadati</taxon>
        <taxon>Pseudomonadota</taxon>
        <taxon>Alphaproteobacteria</taxon>
        <taxon>Hyphomicrobiales</taxon>
        <taxon>Brucellaceae</taxon>
        <taxon>Pseudochrobactrum</taxon>
    </lineage>
</organism>
<feature type="domain" description="N-acyl amino acid synthase FeeM catalytic core" evidence="1">
    <location>
        <begin position="41"/>
        <end position="194"/>
    </location>
</feature>
<evidence type="ECO:0000313" key="3">
    <source>
        <dbReference type="Proteomes" id="UP000252893"/>
    </source>
</evidence>
<dbReference type="Proteomes" id="UP000252893">
    <property type="component" value="Unassembled WGS sequence"/>
</dbReference>
<dbReference type="Gene3D" id="3.40.630.30">
    <property type="match status" value="1"/>
</dbReference>
<keyword evidence="3" id="KW-1185">Reference proteome</keyword>
<dbReference type="EMBL" id="QNRH01000005">
    <property type="protein sequence ID" value="RBO93403.1"/>
    <property type="molecule type" value="Genomic_DNA"/>
</dbReference>
<dbReference type="InterPro" id="IPR016181">
    <property type="entry name" value="Acyl_CoA_acyltransferase"/>
</dbReference>
<dbReference type="SUPFAM" id="SSF55729">
    <property type="entry name" value="Acyl-CoA N-acyltransferases (Nat)"/>
    <property type="match status" value="1"/>
</dbReference>
<reference evidence="2 3" key="1">
    <citation type="submission" date="2018-06" db="EMBL/GenBank/DDBJ databases">
        <title>Genomic Encyclopedia of Type Strains, Phase IV (KMG-IV): sequencing the most valuable type-strain genomes for metagenomic binning, comparative biology and taxonomic classification.</title>
        <authorList>
            <person name="Goeker M."/>
        </authorList>
    </citation>
    <scope>NUCLEOTIDE SEQUENCE [LARGE SCALE GENOMIC DNA]</scope>
    <source>
        <strain evidence="2 3">DSM 25619</strain>
    </source>
</reference>
<dbReference type="RefSeq" id="WP_113945126.1">
    <property type="nucleotide sequence ID" value="NZ_JBHEEG010000006.1"/>
</dbReference>
<evidence type="ECO:0000259" key="1">
    <source>
        <dbReference type="Pfam" id="PF21926"/>
    </source>
</evidence>
<name>A0A366DTJ3_9HYPH</name>